<name>A0A1L9X0P1_ASPA1</name>
<dbReference type="GeneID" id="30973226"/>
<comment type="subcellular location">
    <subcellularLocation>
        <location evidence="1">Mitochondrion</location>
    </subcellularLocation>
</comment>
<evidence type="ECO:0000313" key="4">
    <source>
        <dbReference type="EMBL" id="OJK01698.1"/>
    </source>
</evidence>
<dbReference type="VEuPathDB" id="FungiDB:ASPACDRAFT_26356"/>
<dbReference type="Pfam" id="PF12921">
    <property type="entry name" value="ATP13"/>
    <property type="match status" value="1"/>
</dbReference>
<dbReference type="AlphaFoldDB" id="A0A1L9X0P1"/>
<dbReference type="STRING" id="690307.A0A1L9X0P1"/>
<dbReference type="InterPro" id="IPR011990">
    <property type="entry name" value="TPR-like_helical_dom_sf"/>
</dbReference>
<keyword evidence="3" id="KW-0496">Mitochondrion</keyword>
<evidence type="ECO:0000256" key="1">
    <source>
        <dbReference type="ARBA" id="ARBA00004173"/>
    </source>
</evidence>
<dbReference type="EMBL" id="KV878974">
    <property type="protein sequence ID" value="OJK01698.1"/>
    <property type="molecule type" value="Genomic_DNA"/>
</dbReference>
<dbReference type="Proteomes" id="UP000184546">
    <property type="component" value="Unassembled WGS sequence"/>
</dbReference>
<protein>
    <recommendedName>
        <fullName evidence="6">ATPase expression protein 2, mitochondrial</fullName>
    </recommendedName>
</protein>
<evidence type="ECO:0000256" key="2">
    <source>
        <dbReference type="ARBA" id="ARBA00022946"/>
    </source>
</evidence>
<gene>
    <name evidence="4" type="ORF">ASPACDRAFT_26356</name>
</gene>
<dbReference type="RefSeq" id="XP_020058037.1">
    <property type="nucleotide sequence ID" value="XM_020199412.1"/>
</dbReference>
<dbReference type="OrthoDB" id="185373at2759"/>
<evidence type="ECO:0000313" key="5">
    <source>
        <dbReference type="Proteomes" id="UP000184546"/>
    </source>
</evidence>
<dbReference type="Gene3D" id="1.25.40.10">
    <property type="entry name" value="Tetratricopeptide repeat domain"/>
    <property type="match status" value="1"/>
</dbReference>
<accession>A0A1L9X0P1</accession>
<evidence type="ECO:0000256" key="3">
    <source>
        <dbReference type="ARBA" id="ARBA00023128"/>
    </source>
</evidence>
<organism evidence="4 5">
    <name type="scientific">Aspergillus aculeatus (strain ATCC 16872 / CBS 172.66 / WB 5094)</name>
    <dbReference type="NCBI Taxonomy" id="690307"/>
    <lineage>
        <taxon>Eukaryota</taxon>
        <taxon>Fungi</taxon>
        <taxon>Dikarya</taxon>
        <taxon>Ascomycota</taxon>
        <taxon>Pezizomycotina</taxon>
        <taxon>Eurotiomycetes</taxon>
        <taxon>Eurotiomycetidae</taxon>
        <taxon>Eurotiales</taxon>
        <taxon>Aspergillaceae</taxon>
        <taxon>Aspergillus</taxon>
        <taxon>Aspergillus subgen. Circumdati</taxon>
    </lineage>
</organism>
<reference evidence="5" key="1">
    <citation type="journal article" date="2017" name="Genome Biol.">
        <title>Comparative genomics reveals high biological diversity and specific adaptations in the industrially and medically important fungal genus Aspergillus.</title>
        <authorList>
            <person name="de Vries R.P."/>
            <person name="Riley R."/>
            <person name="Wiebenga A."/>
            <person name="Aguilar-Osorio G."/>
            <person name="Amillis S."/>
            <person name="Uchima C.A."/>
            <person name="Anderluh G."/>
            <person name="Asadollahi M."/>
            <person name="Askin M."/>
            <person name="Barry K."/>
            <person name="Battaglia E."/>
            <person name="Bayram O."/>
            <person name="Benocci T."/>
            <person name="Braus-Stromeyer S.A."/>
            <person name="Caldana C."/>
            <person name="Canovas D."/>
            <person name="Cerqueira G.C."/>
            <person name="Chen F."/>
            <person name="Chen W."/>
            <person name="Choi C."/>
            <person name="Clum A."/>
            <person name="Dos Santos R.A."/>
            <person name="Damasio A.R."/>
            <person name="Diallinas G."/>
            <person name="Emri T."/>
            <person name="Fekete E."/>
            <person name="Flipphi M."/>
            <person name="Freyberg S."/>
            <person name="Gallo A."/>
            <person name="Gournas C."/>
            <person name="Habgood R."/>
            <person name="Hainaut M."/>
            <person name="Harispe M.L."/>
            <person name="Henrissat B."/>
            <person name="Hilden K.S."/>
            <person name="Hope R."/>
            <person name="Hossain A."/>
            <person name="Karabika E."/>
            <person name="Karaffa L."/>
            <person name="Karanyi Z."/>
            <person name="Krasevec N."/>
            <person name="Kuo A."/>
            <person name="Kusch H."/>
            <person name="LaButti K."/>
            <person name="Lagendijk E.L."/>
            <person name="Lapidus A."/>
            <person name="Levasseur A."/>
            <person name="Lindquist E."/>
            <person name="Lipzen A."/>
            <person name="Logrieco A.F."/>
            <person name="MacCabe A."/>
            <person name="Maekelae M.R."/>
            <person name="Malavazi I."/>
            <person name="Melin P."/>
            <person name="Meyer V."/>
            <person name="Mielnichuk N."/>
            <person name="Miskei M."/>
            <person name="Molnar A.P."/>
            <person name="Mule G."/>
            <person name="Ngan C.Y."/>
            <person name="Orejas M."/>
            <person name="Orosz E."/>
            <person name="Ouedraogo J.P."/>
            <person name="Overkamp K.M."/>
            <person name="Park H.-S."/>
            <person name="Perrone G."/>
            <person name="Piumi F."/>
            <person name="Punt P.J."/>
            <person name="Ram A.F."/>
            <person name="Ramon A."/>
            <person name="Rauscher S."/>
            <person name="Record E."/>
            <person name="Riano-Pachon D.M."/>
            <person name="Robert V."/>
            <person name="Roehrig J."/>
            <person name="Ruller R."/>
            <person name="Salamov A."/>
            <person name="Salih N.S."/>
            <person name="Samson R.A."/>
            <person name="Sandor E."/>
            <person name="Sanguinetti M."/>
            <person name="Schuetze T."/>
            <person name="Sepcic K."/>
            <person name="Shelest E."/>
            <person name="Sherlock G."/>
            <person name="Sophianopoulou V."/>
            <person name="Squina F.M."/>
            <person name="Sun H."/>
            <person name="Susca A."/>
            <person name="Todd R.B."/>
            <person name="Tsang A."/>
            <person name="Unkles S.E."/>
            <person name="van de Wiele N."/>
            <person name="van Rossen-Uffink D."/>
            <person name="Oliveira J.V."/>
            <person name="Vesth T.C."/>
            <person name="Visser J."/>
            <person name="Yu J.-H."/>
            <person name="Zhou M."/>
            <person name="Andersen M.R."/>
            <person name="Archer D.B."/>
            <person name="Baker S.E."/>
            <person name="Benoit I."/>
            <person name="Brakhage A.A."/>
            <person name="Braus G.H."/>
            <person name="Fischer R."/>
            <person name="Frisvad J.C."/>
            <person name="Goldman G.H."/>
            <person name="Houbraken J."/>
            <person name="Oakley B."/>
            <person name="Pocsi I."/>
            <person name="Scazzocchio C."/>
            <person name="Seiboth B."/>
            <person name="vanKuyk P.A."/>
            <person name="Wortman J."/>
            <person name="Dyer P.S."/>
            <person name="Grigoriev I.V."/>
        </authorList>
    </citation>
    <scope>NUCLEOTIDE SEQUENCE [LARGE SCALE GENOMIC DNA]</scope>
    <source>
        <strain evidence="5">ATCC 16872 / CBS 172.66 / WB 5094</strain>
    </source>
</reference>
<dbReference type="OMA" id="NYYMEAK"/>
<sequence>MLRFLQPSDRLSCTRLGVLSSYRPSRPTKLRYPSPLPIVRNPTCPSRSVRVWTRPPTRKKLKPIVKEDCLDKYDFRHHGIKSTTDLLDIDSPPEKQRDDPLRDTLQTEFISILQSGQPDLVMHALTDPRFSSLVGAMPETTFVEAFLLLSPAYFVEPHREIIRALHPTAERSMNIKPLQEIFDEFASKLAQIIRLRVSTGQGPGLAEFTHLLACAAAMGDAQMAHSAWQAMQDRNVEPDTQCYNHLMEALIWDGTFTGMRKYRLRVTRFSYKMRKNAPIDSGWSGYGTAARSVLKSVRVIFAEMMDKSIPPDETTFVNMMLASSAWNIDVDELLTASDQSGASDIYHTDPASSLHPTGRLLFAVAHAFGTNNEIKTALHLVEFIASRYNIPIPEKVWLEVFEWTFVLSRRKFGPDAEDQAHTRVKPRFVTQLFDTMTTEPYNVHPTIEARLKIAKLAWDSRILKNYMPQMYASYETLMETRRRRWEARSAIAAFMKRRRLHRSRASWQSRDLANAIHTYDILRLHTAQQTELVRKLARNMLINKLWTGRDNPAWFRSLFPRALEEWRDFLPEDFHLNTRGGIVHFNGKVRWGSRNRYSGKRIPIRRPTPYNDVEPGDEDNYLDDEFFWEALLRLGPDIEPTSASLKRLFEPVLEKYRPAEDESTMLSSN</sequence>
<dbReference type="GO" id="GO:0005739">
    <property type="term" value="C:mitochondrion"/>
    <property type="evidence" value="ECO:0007669"/>
    <property type="project" value="UniProtKB-SubCell"/>
</dbReference>
<keyword evidence="5" id="KW-1185">Reference proteome</keyword>
<keyword evidence="2" id="KW-0809">Transit peptide</keyword>
<evidence type="ECO:0008006" key="6">
    <source>
        <dbReference type="Google" id="ProtNLM"/>
    </source>
</evidence>
<dbReference type="InterPro" id="IPR024319">
    <property type="entry name" value="ATPase_expression_mit"/>
</dbReference>
<proteinExistence type="predicted"/>